<comment type="caution">
    <text evidence="2">The sequence shown here is derived from an EMBL/GenBank/DDBJ whole genome shotgun (WGS) entry which is preliminary data.</text>
</comment>
<evidence type="ECO:0000313" key="2">
    <source>
        <dbReference type="EMBL" id="KAL1860688.1"/>
    </source>
</evidence>
<feature type="region of interest" description="Disordered" evidence="1">
    <location>
        <begin position="31"/>
        <end position="51"/>
    </location>
</feature>
<protein>
    <recommendedName>
        <fullName evidence="4">Ankyrin repeat protein</fullName>
    </recommendedName>
</protein>
<evidence type="ECO:0008006" key="4">
    <source>
        <dbReference type="Google" id="ProtNLM"/>
    </source>
</evidence>
<proteinExistence type="predicted"/>
<dbReference type="Proteomes" id="UP001583177">
    <property type="component" value="Unassembled WGS sequence"/>
</dbReference>
<reference evidence="2 3" key="1">
    <citation type="journal article" date="2024" name="IMA Fungus">
        <title>IMA Genome - F19 : A genome assembly and annotation guide to empower mycologists, including annotated draft genome sequences of Ceratocystis pirilliformis, Diaporthe australafricana, Fusarium ophioides, Paecilomyces lecythidis, and Sporothrix stenoceras.</title>
        <authorList>
            <person name="Aylward J."/>
            <person name="Wilson A.M."/>
            <person name="Visagie C.M."/>
            <person name="Spraker J."/>
            <person name="Barnes I."/>
            <person name="Buitendag C."/>
            <person name="Ceriani C."/>
            <person name="Del Mar Angel L."/>
            <person name="du Plessis D."/>
            <person name="Fuchs T."/>
            <person name="Gasser K."/>
            <person name="Kramer D."/>
            <person name="Li W."/>
            <person name="Munsamy K."/>
            <person name="Piso A."/>
            <person name="Price J.L."/>
            <person name="Sonnekus B."/>
            <person name="Thomas C."/>
            <person name="van der Nest A."/>
            <person name="van Dijk A."/>
            <person name="van Heerden A."/>
            <person name="van Vuuren N."/>
            <person name="Yilmaz N."/>
            <person name="Duong T.A."/>
            <person name="van der Merwe N.A."/>
            <person name="Wingfield M.J."/>
            <person name="Wingfield B.D."/>
        </authorList>
    </citation>
    <scope>NUCLEOTIDE SEQUENCE [LARGE SCALE GENOMIC DNA]</scope>
    <source>
        <strain evidence="2 3">CMW 18300</strain>
    </source>
</reference>
<sequence>MDVQQYASDPSDPLWEEPAWRKEHTTIVNFHGDNHGAPIERKHEPGPVSPRGQALREAAASLNTLCALNAPVAEVQDFLAKWEDPSDGGVQPNALAWFSDTNAVQLACTNESLDVLRTLLEKGLRPTMRAADFSRGKWRETKNKDIFQHILQLLVEYGLDLNQPVNDHTPPIMRLVSI</sequence>
<feature type="compositionally biased region" description="Basic and acidic residues" evidence="1">
    <location>
        <begin position="32"/>
        <end position="45"/>
    </location>
</feature>
<keyword evidence="3" id="KW-1185">Reference proteome</keyword>
<gene>
    <name evidence="2" type="ORF">Daus18300_009031</name>
</gene>
<evidence type="ECO:0000313" key="3">
    <source>
        <dbReference type="Proteomes" id="UP001583177"/>
    </source>
</evidence>
<organism evidence="2 3">
    <name type="scientific">Diaporthe australafricana</name>
    <dbReference type="NCBI Taxonomy" id="127596"/>
    <lineage>
        <taxon>Eukaryota</taxon>
        <taxon>Fungi</taxon>
        <taxon>Dikarya</taxon>
        <taxon>Ascomycota</taxon>
        <taxon>Pezizomycotina</taxon>
        <taxon>Sordariomycetes</taxon>
        <taxon>Sordariomycetidae</taxon>
        <taxon>Diaporthales</taxon>
        <taxon>Diaporthaceae</taxon>
        <taxon>Diaporthe</taxon>
    </lineage>
</organism>
<evidence type="ECO:0000256" key="1">
    <source>
        <dbReference type="SAM" id="MobiDB-lite"/>
    </source>
</evidence>
<name>A0ABR3WFR0_9PEZI</name>
<dbReference type="EMBL" id="JAWRVE010000089">
    <property type="protein sequence ID" value="KAL1860688.1"/>
    <property type="molecule type" value="Genomic_DNA"/>
</dbReference>
<accession>A0ABR3WFR0</accession>